<dbReference type="GO" id="GO:0032587">
    <property type="term" value="C:ruffle membrane"/>
    <property type="evidence" value="ECO:0007669"/>
    <property type="project" value="TreeGrafter"/>
</dbReference>
<dbReference type="GO" id="GO:1900029">
    <property type="term" value="P:positive regulation of ruffle assembly"/>
    <property type="evidence" value="ECO:0007669"/>
    <property type="project" value="TreeGrafter"/>
</dbReference>
<feature type="region of interest" description="Disordered" evidence="7">
    <location>
        <begin position="120"/>
        <end position="140"/>
    </location>
</feature>
<evidence type="ECO:0000256" key="5">
    <source>
        <dbReference type="ARBA" id="ARBA00022553"/>
    </source>
</evidence>
<name>A0A8B9JLH6_ASTMX</name>
<organism evidence="10 11">
    <name type="scientific">Astyanax mexicanus</name>
    <name type="common">Blind cave fish</name>
    <name type="synonym">Astyanax fasciatus mexicanus</name>
    <dbReference type="NCBI Taxonomy" id="7994"/>
    <lineage>
        <taxon>Eukaryota</taxon>
        <taxon>Metazoa</taxon>
        <taxon>Chordata</taxon>
        <taxon>Craniata</taxon>
        <taxon>Vertebrata</taxon>
        <taxon>Euteleostomi</taxon>
        <taxon>Actinopterygii</taxon>
        <taxon>Neopterygii</taxon>
        <taxon>Teleostei</taxon>
        <taxon>Ostariophysi</taxon>
        <taxon>Characiformes</taxon>
        <taxon>Characoidei</taxon>
        <taxon>Acestrorhamphidae</taxon>
        <taxon>Acestrorhamphinae</taxon>
        <taxon>Astyanax</taxon>
    </lineage>
</organism>
<dbReference type="FunFam" id="1.10.150.50:FF:000023">
    <property type="entry name" value="Epidermal growth factor receptor kinase substrate 8"/>
    <property type="match status" value="1"/>
</dbReference>
<keyword evidence="3 6" id="KW-0728">SH3 domain</keyword>
<dbReference type="GO" id="GO:0007266">
    <property type="term" value="P:Rho protein signal transduction"/>
    <property type="evidence" value="ECO:0007669"/>
    <property type="project" value="TreeGrafter"/>
</dbReference>
<dbReference type="InterPro" id="IPR055093">
    <property type="entry name" value="EPS8_2nd"/>
</dbReference>
<dbReference type="InterPro" id="IPR001452">
    <property type="entry name" value="SH3_domain"/>
</dbReference>
<dbReference type="Pfam" id="PF22975">
    <property type="entry name" value="EPS8_2nd"/>
    <property type="match status" value="1"/>
</dbReference>
<evidence type="ECO:0000313" key="10">
    <source>
        <dbReference type="Ensembl" id="ENSAMXP00005023034.1"/>
    </source>
</evidence>
<dbReference type="CDD" id="cd11764">
    <property type="entry name" value="SH3_Eps8"/>
    <property type="match status" value="1"/>
</dbReference>
<protein>
    <recommendedName>
        <fullName evidence="9">SH3 domain-containing protein</fullName>
    </recommendedName>
</protein>
<dbReference type="Ensembl" id="ENSAMXT00005025442.1">
    <property type="protein sequence ID" value="ENSAMXP00005023034.1"/>
    <property type="gene ID" value="ENSAMXG00005011833.1"/>
</dbReference>
<dbReference type="GO" id="GO:0031982">
    <property type="term" value="C:vesicle"/>
    <property type="evidence" value="ECO:0007669"/>
    <property type="project" value="TreeGrafter"/>
</dbReference>
<dbReference type="InterPro" id="IPR041418">
    <property type="entry name" value="SAM_3"/>
</dbReference>
<dbReference type="InterPro" id="IPR035462">
    <property type="entry name" value="Eps8_SH3"/>
</dbReference>
<evidence type="ECO:0000256" key="7">
    <source>
        <dbReference type="SAM" id="MobiDB-lite"/>
    </source>
</evidence>
<feature type="compositionally biased region" description="Pro residues" evidence="7">
    <location>
        <begin position="212"/>
        <end position="221"/>
    </location>
</feature>
<dbReference type="AlphaFoldDB" id="A0A8B9JLH6"/>
<feature type="region of interest" description="Disordered" evidence="7">
    <location>
        <begin position="207"/>
        <end position="228"/>
    </location>
</feature>
<reference evidence="10" key="1">
    <citation type="submission" date="2025-08" db="UniProtKB">
        <authorList>
            <consortium name="Ensembl"/>
        </authorList>
    </citation>
    <scope>IDENTIFICATION</scope>
</reference>
<dbReference type="PANTHER" id="PTHR12287:SF24">
    <property type="entry name" value="EPIDERMAL GROWTH FACTOR RECEPTOR KINASE SUBSTRATE 8-LIKE PROTEIN 1 ISOFORM X1"/>
    <property type="match status" value="1"/>
</dbReference>
<feature type="domain" description="SH3" evidence="9">
    <location>
        <begin position="143"/>
        <end position="202"/>
    </location>
</feature>
<feature type="chain" id="PRO_5034989640" description="SH3 domain-containing protein" evidence="8">
    <location>
        <begin position="28"/>
        <end position="418"/>
    </location>
</feature>
<dbReference type="InterPro" id="IPR013761">
    <property type="entry name" value="SAM/pointed_sf"/>
</dbReference>
<dbReference type="FunFam" id="2.30.30.40:FF:000071">
    <property type="entry name" value="Epidermal growth factor receptor kinase substrate 8"/>
    <property type="match status" value="1"/>
</dbReference>
<accession>A0A8B9JLH6</accession>
<dbReference type="GO" id="GO:0035023">
    <property type="term" value="P:regulation of Rho protein signal transduction"/>
    <property type="evidence" value="ECO:0007669"/>
    <property type="project" value="TreeGrafter"/>
</dbReference>
<evidence type="ECO:0000256" key="8">
    <source>
        <dbReference type="SAM" id="SignalP"/>
    </source>
</evidence>
<dbReference type="PANTHER" id="PTHR12287">
    <property type="entry name" value="EPIDERMAL GROWTH FACTOR RECEPTOR KINASE SUBSTRATE EPS8-RELATED PROTEIN"/>
    <property type="match status" value="1"/>
</dbReference>
<evidence type="ECO:0000313" key="11">
    <source>
        <dbReference type="Proteomes" id="UP000694621"/>
    </source>
</evidence>
<evidence type="ECO:0000256" key="1">
    <source>
        <dbReference type="ARBA" id="ARBA00004496"/>
    </source>
</evidence>
<dbReference type="InterPro" id="IPR036028">
    <property type="entry name" value="SH3-like_dom_sf"/>
</dbReference>
<evidence type="ECO:0000259" key="9">
    <source>
        <dbReference type="PROSITE" id="PS50002"/>
    </source>
</evidence>
<dbReference type="PROSITE" id="PS50002">
    <property type="entry name" value="SH3"/>
    <property type="match status" value="1"/>
</dbReference>
<feature type="signal peptide" evidence="8">
    <location>
        <begin position="1"/>
        <end position="27"/>
    </location>
</feature>
<dbReference type="SUPFAM" id="SSF50044">
    <property type="entry name" value="SH3-domain"/>
    <property type="match status" value="1"/>
</dbReference>
<evidence type="ECO:0000256" key="6">
    <source>
        <dbReference type="PROSITE-ProRule" id="PRU00192"/>
    </source>
</evidence>
<dbReference type="Proteomes" id="UP000694621">
    <property type="component" value="Unplaced"/>
</dbReference>
<keyword evidence="4" id="KW-0963">Cytoplasm</keyword>
<dbReference type="Pfam" id="PF18016">
    <property type="entry name" value="SAM_3"/>
    <property type="match status" value="1"/>
</dbReference>
<dbReference type="Gene3D" id="2.30.30.40">
    <property type="entry name" value="SH3 Domains"/>
    <property type="match status" value="1"/>
</dbReference>
<proteinExistence type="inferred from homology"/>
<dbReference type="CDD" id="cd09540">
    <property type="entry name" value="SAM_EPS8-like"/>
    <property type="match status" value="1"/>
</dbReference>
<comment type="subcellular location">
    <subcellularLocation>
        <location evidence="1">Cytoplasm</location>
    </subcellularLocation>
</comment>
<evidence type="ECO:0000256" key="3">
    <source>
        <dbReference type="ARBA" id="ARBA00022443"/>
    </source>
</evidence>
<dbReference type="InterPro" id="IPR039801">
    <property type="entry name" value="EPS8-like"/>
</dbReference>
<sequence>MVCVCVCNVCVMCVCVCVCIQIVKVTGDAAVAAGVISPALTAGAVDLLQNNLNLQEHTLWSSLGPYWTQPRPALRGPVPPYAPVFLDGWKLPESEAEGWVDPVESQHKKDVEKQKQEMQKSLQPVVPAVPSDELDGVGGGVPQPERLYRCSYDFVARNSSELSVLQGETLEVMESSKRWWKCRNRFNEVGFVPFNILEPVSHIESPVTNKPPKAPAPPPMPKSVSVAPLSPRAQTPEARMSQLLPEDSEKAMQVNDELLKRLTNGKAALSKPLVIHRLADTSVPLDYHSPPAEVEAWLRGKGFSNPTVQCLRVLTGAQLFSLNKEELRAVIPEEGARVYSQLTVQKSLLEVQSQTLTHTLSHTLSHTHTHTHTHTLSHTHTHTHTLSHTHSLTHTHTHTHSLTHTLSHTHTHTHTFSH</sequence>
<dbReference type="GO" id="GO:0005737">
    <property type="term" value="C:cytoplasm"/>
    <property type="evidence" value="ECO:0007669"/>
    <property type="project" value="UniProtKB-SubCell"/>
</dbReference>
<keyword evidence="8" id="KW-0732">Signal</keyword>
<dbReference type="SMART" id="SM00326">
    <property type="entry name" value="SH3"/>
    <property type="match status" value="1"/>
</dbReference>
<comment type="similarity">
    <text evidence="2">Belongs to the EPS8 family.</text>
</comment>
<dbReference type="GO" id="GO:0003779">
    <property type="term" value="F:actin binding"/>
    <property type="evidence" value="ECO:0007669"/>
    <property type="project" value="TreeGrafter"/>
</dbReference>
<evidence type="ECO:0000256" key="4">
    <source>
        <dbReference type="ARBA" id="ARBA00022490"/>
    </source>
</evidence>
<dbReference type="Gene3D" id="1.10.150.50">
    <property type="entry name" value="Transcription Factor, Ets-1"/>
    <property type="match status" value="1"/>
</dbReference>
<dbReference type="Pfam" id="PF00018">
    <property type="entry name" value="SH3_1"/>
    <property type="match status" value="1"/>
</dbReference>
<evidence type="ECO:0000256" key="2">
    <source>
        <dbReference type="ARBA" id="ARBA00006197"/>
    </source>
</evidence>
<keyword evidence="5" id="KW-0597">Phosphoprotein</keyword>